<feature type="region of interest" description="Disordered" evidence="1">
    <location>
        <begin position="1"/>
        <end position="32"/>
    </location>
</feature>
<evidence type="ECO:0000313" key="5">
    <source>
        <dbReference type="Proteomes" id="UP001181693"/>
    </source>
</evidence>
<dbReference type="InterPro" id="IPR022742">
    <property type="entry name" value="Hydrolase_4"/>
</dbReference>
<evidence type="ECO:0000256" key="1">
    <source>
        <dbReference type="SAM" id="MobiDB-lite"/>
    </source>
</evidence>
<evidence type="ECO:0000256" key="2">
    <source>
        <dbReference type="SAM" id="Phobius"/>
    </source>
</evidence>
<dbReference type="PANTHER" id="PTHR12277:SF69">
    <property type="entry name" value="PROTEIN ABHD12B"/>
    <property type="match status" value="1"/>
</dbReference>
<dbReference type="GO" id="GO:0004622">
    <property type="term" value="F:phosphatidylcholine lysophospholipase activity"/>
    <property type="evidence" value="ECO:0007669"/>
    <property type="project" value="TreeGrafter"/>
</dbReference>
<dbReference type="GO" id="GO:0006660">
    <property type="term" value="P:phosphatidylserine catabolic process"/>
    <property type="evidence" value="ECO:0007669"/>
    <property type="project" value="TreeGrafter"/>
</dbReference>
<proteinExistence type="predicted"/>
<keyword evidence="5" id="KW-1185">Reference proteome</keyword>
<dbReference type="InterPro" id="IPR029058">
    <property type="entry name" value="AB_hydrolase_fold"/>
</dbReference>
<dbReference type="Gene3D" id="3.40.50.1820">
    <property type="entry name" value="alpha/beta hydrolase"/>
    <property type="match status" value="1"/>
</dbReference>
<evidence type="ECO:0000313" key="4">
    <source>
        <dbReference type="EMBL" id="DBA14495.1"/>
    </source>
</evidence>
<dbReference type="AlphaFoldDB" id="A0AAV2ZPQ9"/>
<feature type="transmembrane region" description="Helical" evidence="2">
    <location>
        <begin position="41"/>
        <end position="63"/>
    </location>
</feature>
<dbReference type="EMBL" id="DYDO01000013">
    <property type="protein sequence ID" value="DBA14495.1"/>
    <property type="molecule type" value="Genomic_DNA"/>
</dbReference>
<dbReference type="SUPFAM" id="SSF53474">
    <property type="entry name" value="alpha/beta-Hydrolases"/>
    <property type="match status" value="1"/>
</dbReference>
<feature type="compositionally biased region" description="Basic and acidic residues" evidence="1">
    <location>
        <begin position="1"/>
        <end position="27"/>
    </location>
</feature>
<organism evidence="4 5">
    <name type="scientific">Pyxicephalus adspersus</name>
    <name type="common">African bullfrog</name>
    <dbReference type="NCBI Taxonomy" id="30357"/>
    <lineage>
        <taxon>Eukaryota</taxon>
        <taxon>Metazoa</taxon>
        <taxon>Chordata</taxon>
        <taxon>Craniata</taxon>
        <taxon>Vertebrata</taxon>
        <taxon>Euteleostomi</taxon>
        <taxon>Amphibia</taxon>
        <taxon>Batrachia</taxon>
        <taxon>Anura</taxon>
        <taxon>Neobatrachia</taxon>
        <taxon>Ranoidea</taxon>
        <taxon>Pyxicephalidae</taxon>
        <taxon>Pyxicephalinae</taxon>
        <taxon>Pyxicephalus</taxon>
    </lineage>
</organism>
<sequence>MKRRELSQKEGPGEETSGKGPKEDSRGVPHKSSKSRRRSKFLFYLKVIFASLVLVYISIPFVIRLFPALLGKVVYLNMVKFPLFVDLSNPGELINHTTNFYLTTEEGVTIGVWHTVPASRGEEARGRNQRWFEESLADANPIIIYLHGNGGTRALDHRVQLMKVLSKAGFHVLALDYRGFGDSTGVPSEAGVTHDAIFLYEWVKERSYRNPVCIWGHSLGTGIATNAAIKLQEKGNEPEAVILEAPYTNIRNAGAYHPFGKVCDYTIKFKKIYHSK</sequence>
<feature type="domain" description="Serine aminopeptidase S33" evidence="3">
    <location>
        <begin position="142"/>
        <end position="261"/>
    </location>
</feature>
<gene>
    <name evidence="4" type="ORF">GDO54_005453</name>
</gene>
<comment type="caution">
    <text evidence="4">The sequence shown here is derived from an EMBL/GenBank/DDBJ whole genome shotgun (WGS) entry which is preliminary data.</text>
</comment>
<keyword evidence="2" id="KW-0812">Transmembrane</keyword>
<dbReference type="GO" id="GO:0052651">
    <property type="term" value="P:monoacylglycerol catabolic process"/>
    <property type="evidence" value="ECO:0007669"/>
    <property type="project" value="TreeGrafter"/>
</dbReference>
<keyword evidence="2" id="KW-1133">Transmembrane helix</keyword>
<dbReference type="GO" id="GO:0005789">
    <property type="term" value="C:endoplasmic reticulum membrane"/>
    <property type="evidence" value="ECO:0007669"/>
    <property type="project" value="TreeGrafter"/>
</dbReference>
<protein>
    <recommendedName>
        <fullName evidence="3">Serine aminopeptidase S33 domain-containing protein</fullName>
    </recommendedName>
</protein>
<reference evidence="4" key="1">
    <citation type="thesis" date="2020" institute="ProQuest LLC" country="789 East Eisenhower Parkway, Ann Arbor, MI, USA">
        <title>Comparative Genomics and Chromosome Evolution.</title>
        <authorList>
            <person name="Mudd A.B."/>
        </authorList>
    </citation>
    <scope>NUCLEOTIDE SEQUENCE</scope>
    <source>
        <strain evidence="4">1538</strain>
        <tissue evidence="4">Blood</tissue>
    </source>
</reference>
<dbReference type="PANTHER" id="PTHR12277">
    <property type="entry name" value="ALPHA/BETA HYDROLASE DOMAIN-CONTAINING PROTEIN"/>
    <property type="match status" value="1"/>
</dbReference>
<accession>A0AAV2ZPQ9</accession>
<dbReference type="GO" id="GO:0047372">
    <property type="term" value="F:monoacylglycerol lipase activity"/>
    <property type="evidence" value="ECO:0007669"/>
    <property type="project" value="TreeGrafter"/>
</dbReference>
<dbReference type="Pfam" id="PF12146">
    <property type="entry name" value="Hydrolase_4"/>
    <property type="match status" value="1"/>
</dbReference>
<keyword evidence="2" id="KW-0472">Membrane</keyword>
<evidence type="ECO:0000259" key="3">
    <source>
        <dbReference type="Pfam" id="PF12146"/>
    </source>
</evidence>
<name>A0AAV2ZPQ9_PYXAD</name>
<dbReference type="Proteomes" id="UP001181693">
    <property type="component" value="Unassembled WGS sequence"/>
</dbReference>